<evidence type="ECO:0000256" key="5">
    <source>
        <dbReference type="ARBA" id="ARBA00023002"/>
    </source>
</evidence>
<evidence type="ECO:0000256" key="3">
    <source>
        <dbReference type="ARBA" id="ARBA00022832"/>
    </source>
</evidence>
<evidence type="ECO:0000313" key="9">
    <source>
        <dbReference type="EMBL" id="WFN57257.1"/>
    </source>
</evidence>
<evidence type="ECO:0000256" key="8">
    <source>
        <dbReference type="RuleBase" id="RU000363"/>
    </source>
</evidence>
<dbReference type="PRINTS" id="PR00081">
    <property type="entry name" value="GDHRDH"/>
</dbReference>
<protein>
    <submittedName>
        <fullName evidence="9">SDR family oxidoreductase</fullName>
    </submittedName>
</protein>
<evidence type="ECO:0000256" key="1">
    <source>
        <dbReference type="ARBA" id="ARBA00005194"/>
    </source>
</evidence>
<dbReference type="EMBL" id="CP114280">
    <property type="protein sequence ID" value="WFN57257.1"/>
    <property type="molecule type" value="Genomic_DNA"/>
</dbReference>
<keyword evidence="6" id="KW-0443">Lipid metabolism</keyword>
<keyword evidence="4" id="KW-0521">NADP</keyword>
<dbReference type="PANTHER" id="PTHR43086">
    <property type="entry name" value="VERY-LONG-CHAIN 3-OXOOACYL-COA REDUCTASE"/>
    <property type="match status" value="1"/>
</dbReference>
<dbReference type="PANTHER" id="PTHR43086:SF2">
    <property type="entry name" value="HYDROXYSTEROID DEHYDROGENASE-LIKE PROTEIN 1"/>
    <property type="match status" value="1"/>
</dbReference>
<comment type="pathway">
    <text evidence="1">Lipid metabolism; fatty acid biosynthesis.</text>
</comment>
<name>A0ABY8GB86_9GAMM</name>
<sequence>MKTTPSVLITDASSDIGAAYAERFASRGHDLVLVGCDRLRMDALATHLRQKSGVAVDVIPVDLTQPDELAVVEARLREDRRIGVLVNNAGMSIGGHFLEQQPDDIERLVALNTIALVRLARAVSPRFAAAGEGAIINIGSVIGLAPEFGATVYGATKAFVLFLSQGLSLELAPSGVYVQAVLPAATPTEIGQHADANIESSSVARDIGAFVEAALIGFDNREPVTIPPLQEFRQWTAYQYARQAMLPIFAQAHPAIRYRLMHSPIANCVRRAPVLFTQTEDSLILKQ</sequence>
<comment type="similarity">
    <text evidence="8">Belongs to the short-chain dehydrogenases/reductases (SDR) family.</text>
</comment>
<dbReference type="Pfam" id="PF00106">
    <property type="entry name" value="adh_short"/>
    <property type="match status" value="1"/>
</dbReference>
<evidence type="ECO:0000256" key="4">
    <source>
        <dbReference type="ARBA" id="ARBA00022857"/>
    </source>
</evidence>
<dbReference type="InterPro" id="IPR020904">
    <property type="entry name" value="Sc_DH/Rdtase_CS"/>
</dbReference>
<dbReference type="SUPFAM" id="SSF51735">
    <property type="entry name" value="NAD(P)-binding Rossmann-fold domains"/>
    <property type="match status" value="1"/>
</dbReference>
<dbReference type="PROSITE" id="PS00061">
    <property type="entry name" value="ADH_SHORT"/>
    <property type="match status" value="1"/>
</dbReference>
<keyword evidence="2" id="KW-0444">Lipid biosynthesis</keyword>
<organism evidence="9 10">
    <name type="scientific">Dickeya lacustris</name>
    <dbReference type="NCBI Taxonomy" id="2259638"/>
    <lineage>
        <taxon>Bacteria</taxon>
        <taxon>Pseudomonadati</taxon>
        <taxon>Pseudomonadota</taxon>
        <taxon>Gammaproteobacteria</taxon>
        <taxon>Enterobacterales</taxon>
        <taxon>Pectobacteriaceae</taxon>
        <taxon>Dickeya</taxon>
    </lineage>
</organism>
<keyword evidence="5" id="KW-0560">Oxidoreductase</keyword>
<dbReference type="RefSeq" id="WP_125258221.1">
    <property type="nucleotide sequence ID" value="NZ_CP114280.1"/>
</dbReference>
<dbReference type="Gene3D" id="3.40.50.720">
    <property type="entry name" value="NAD(P)-binding Rossmann-like Domain"/>
    <property type="match status" value="1"/>
</dbReference>
<proteinExistence type="inferred from homology"/>
<keyword evidence="10" id="KW-1185">Reference proteome</keyword>
<keyword evidence="3" id="KW-0276">Fatty acid metabolism</keyword>
<evidence type="ECO:0000256" key="7">
    <source>
        <dbReference type="ARBA" id="ARBA00023160"/>
    </source>
</evidence>
<dbReference type="CDD" id="cd05233">
    <property type="entry name" value="SDR_c"/>
    <property type="match status" value="1"/>
</dbReference>
<reference evidence="9 10" key="1">
    <citation type="submission" date="2022-12" db="EMBL/GenBank/DDBJ databases">
        <title>Complete genome sequencing of Dickeya lacustris type strain LMG30899.</title>
        <authorList>
            <person name="Dobhal S."/>
            <person name="Arizala D."/>
            <person name="Arif M."/>
        </authorList>
    </citation>
    <scope>NUCLEOTIDE SEQUENCE [LARGE SCALE GENOMIC DNA]</scope>
    <source>
        <strain evidence="9 10">LMG30899</strain>
    </source>
</reference>
<evidence type="ECO:0000256" key="6">
    <source>
        <dbReference type="ARBA" id="ARBA00023098"/>
    </source>
</evidence>
<evidence type="ECO:0000313" key="10">
    <source>
        <dbReference type="Proteomes" id="UP001219630"/>
    </source>
</evidence>
<dbReference type="InterPro" id="IPR036291">
    <property type="entry name" value="NAD(P)-bd_dom_sf"/>
</dbReference>
<dbReference type="Proteomes" id="UP001219630">
    <property type="component" value="Chromosome"/>
</dbReference>
<accession>A0ABY8GB86</accession>
<dbReference type="InterPro" id="IPR002347">
    <property type="entry name" value="SDR_fam"/>
</dbReference>
<dbReference type="PIRSF" id="PIRSF000126">
    <property type="entry name" value="11-beta-HSD1"/>
    <property type="match status" value="1"/>
</dbReference>
<dbReference type="PRINTS" id="PR00080">
    <property type="entry name" value="SDRFAMILY"/>
</dbReference>
<keyword evidence="7" id="KW-0275">Fatty acid biosynthesis</keyword>
<evidence type="ECO:0000256" key="2">
    <source>
        <dbReference type="ARBA" id="ARBA00022516"/>
    </source>
</evidence>
<gene>
    <name evidence="9" type="ORF">O1Q98_08710</name>
</gene>